<name>A0ACC2GWH4_DALPE</name>
<accession>A0ACC2GWH4</accession>
<dbReference type="Proteomes" id="UP001157502">
    <property type="component" value="Chromosome 8"/>
</dbReference>
<reference evidence="1" key="1">
    <citation type="submission" date="2021-05" db="EMBL/GenBank/DDBJ databases">
        <authorList>
            <person name="Pan Q."/>
            <person name="Jouanno E."/>
            <person name="Zahm M."/>
            <person name="Klopp C."/>
            <person name="Cabau C."/>
            <person name="Louis A."/>
            <person name="Berthelot C."/>
            <person name="Parey E."/>
            <person name="Roest Crollius H."/>
            <person name="Montfort J."/>
            <person name="Robinson-Rechavi M."/>
            <person name="Bouchez O."/>
            <person name="Lampietro C."/>
            <person name="Lopez Roques C."/>
            <person name="Donnadieu C."/>
            <person name="Postlethwait J."/>
            <person name="Bobe J."/>
            <person name="Dillon D."/>
            <person name="Chandos A."/>
            <person name="von Hippel F."/>
            <person name="Guiguen Y."/>
        </authorList>
    </citation>
    <scope>NUCLEOTIDE SEQUENCE</scope>
    <source>
        <strain evidence="1">YG-Jan2019</strain>
    </source>
</reference>
<keyword evidence="2" id="KW-1185">Reference proteome</keyword>
<sequence>MDVDPSLRKSGAAVNERVRRKRRAISVEDRSAGAVKRDKSGGRGIIVWEVTNATCPRVCVCDPDVETIVF</sequence>
<evidence type="ECO:0000313" key="2">
    <source>
        <dbReference type="Proteomes" id="UP001157502"/>
    </source>
</evidence>
<organism evidence="1 2">
    <name type="scientific">Dallia pectoralis</name>
    <name type="common">Alaska blackfish</name>
    <dbReference type="NCBI Taxonomy" id="75939"/>
    <lineage>
        <taxon>Eukaryota</taxon>
        <taxon>Metazoa</taxon>
        <taxon>Chordata</taxon>
        <taxon>Craniata</taxon>
        <taxon>Vertebrata</taxon>
        <taxon>Euteleostomi</taxon>
        <taxon>Actinopterygii</taxon>
        <taxon>Neopterygii</taxon>
        <taxon>Teleostei</taxon>
        <taxon>Protacanthopterygii</taxon>
        <taxon>Esociformes</taxon>
        <taxon>Umbridae</taxon>
        <taxon>Dallia</taxon>
    </lineage>
</organism>
<comment type="caution">
    <text evidence="1">The sequence shown here is derived from an EMBL/GenBank/DDBJ whole genome shotgun (WGS) entry which is preliminary data.</text>
</comment>
<evidence type="ECO:0000313" key="1">
    <source>
        <dbReference type="EMBL" id="KAJ8007860.1"/>
    </source>
</evidence>
<dbReference type="EMBL" id="CM055735">
    <property type="protein sequence ID" value="KAJ8007860.1"/>
    <property type="molecule type" value="Genomic_DNA"/>
</dbReference>
<gene>
    <name evidence="1" type="ORF">DPEC_G00098570</name>
</gene>
<proteinExistence type="predicted"/>
<protein>
    <submittedName>
        <fullName evidence="1">Uncharacterized protein</fullName>
    </submittedName>
</protein>